<dbReference type="InterPro" id="IPR000639">
    <property type="entry name" value="Epox_hydrolase-like"/>
</dbReference>
<dbReference type="PIRSF" id="PIRSF001112">
    <property type="entry name" value="Epoxide_hydrolase"/>
    <property type="match status" value="1"/>
</dbReference>
<evidence type="ECO:0000256" key="2">
    <source>
        <dbReference type="ARBA" id="ARBA00022797"/>
    </source>
</evidence>
<evidence type="ECO:0000313" key="5">
    <source>
        <dbReference type="EMBL" id="OEO29120.1"/>
    </source>
</evidence>
<feature type="domain" description="Epoxide hydrolase N-terminal" evidence="4">
    <location>
        <begin position="5"/>
        <end position="107"/>
    </location>
</feature>
<name>A0A1E5XKI9_9HYPH</name>
<dbReference type="InterPro" id="IPR010497">
    <property type="entry name" value="Epoxide_hydro_N"/>
</dbReference>
<dbReference type="Pfam" id="PF06441">
    <property type="entry name" value="EHN"/>
    <property type="match status" value="1"/>
</dbReference>
<feature type="non-terminal residue" evidence="5">
    <location>
        <position position="378"/>
    </location>
</feature>
<comment type="caution">
    <text evidence="5">The sequence shown here is derived from an EMBL/GenBank/DDBJ whole genome shotgun (WGS) entry which is preliminary data.</text>
</comment>
<keyword evidence="3" id="KW-0378">Hydrolase</keyword>
<keyword evidence="6" id="KW-1185">Reference proteome</keyword>
<evidence type="ECO:0000313" key="6">
    <source>
        <dbReference type="Proteomes" id="UP000095463"/>
    </source>
</evidence>
<dbReference type="PRINTS" id="PR00412">
    <property type="entry name" value="EPOXHYDRLASE"/>
</dbReference>
<evidence type="ECO:0000256" key="3">
    <source>
        <dbReference type="ARBA" id="ARBA00022801"/>
    </source>
</evidence>
<dbReference type="PANTHER" id="PTHR21661">
    <property type="entry name" value="EPOXIDE HYDROLASE 1-RELATED"/>
    <property type="match status" value="1"/>
</dbReference>
<dbReference type="Proteomes" id="UP000095463">
    <property type="component" value="Unassembled WGS sequence"/>
</dbReference>
<proteinExistence type="inferred from homology"/>
<comment type="similarity">
    <text evidence="1">Belongs to the peptidase S33 family.</text>
</comment>
<gene>
    <name evidence="5" type="ORF">VW23_027045</name>
</gene>
<dbReference type="Gene3D" id="3.40.50.1820">
    <property type="entry name" value="alpha/beta hydrolase"/>
    <property type="match status" value="1"/>
</dbReference>
<dbReference type="InterPro" id="IPR016292">
    <property type="entry name" value="Epoxide_hydrolase"/>
</dbReference>
<dbReference type="SUPFAM" id="SSF53474">
    <property type="entry name" value="alpha/beta-Hydrolases"/>
    <property type="match status" value="1"/>
</dbReference>
<dbReference type="GO" id="GO:0004301">
    <property type="term" value="F:epoxide hydrolase activity"/>
    <property type="evidence" value="ECO:0007669"/>
    <property type="project" value="TreeGrafter"/>
</dbReference>
<keyword evidence="2" id="KW-0058">Aromatic hydrocarbons catabolism</keyword>
<organism evidence="5 6">
    <name type="scientific">Devosia insulae DS-56</name>
    <dbReference type="NCBI Taxonomy" id="1116389"/>
    <lineage>
        <taxon>Bacteria</taxon>
        <taxon>Pseudomonadati</taxon>
        <taxon>Pseudomonadota</taxon>
        <taxon>Alphaproteobacteria</taxon>
        <taxon>Hyphomicrobiales</taxon>
        <taxon>Devosiaceae</taxon>
        <taxon>Devosia</taxon>
    </lineage>
</organism>
<reference evidence="5 6" key="1">
    <citation type="journal article" date="2015" name="Genome Announc.">
        <title>Genome Assemblies of Three Soil-Associated Devosia species: D. insulae, D. limi, and D. soli.</title>
        <authorList>
            <person name="Hassan Y.I."/>
            <person name="Lepp D."/>
            <person name="Zhou T."/>
        </authorList>
    </citation>
    <scope>NUCLEOTIDE SEQUENCE [LARGE SCALE GENOMIC DNA]</scope>
    <source>
        <strain evidence="5 6">DS-56</strain>
    </source>
</reference>
<evidence type="ECO:0000259" key="4">
    <source>
        <dbReference type="Pfam" id="PF06441"/>
    </source>
</evidence>
<sequence>MTTAKPFKLAIADADIADLQYRLRSARWPVEVAPDTWERGIPGGYLRRLAERWAAFDWRAQEAELNRYDQVMLEFEGEHVHAFHIRSRHADATPLVLCHGWPSSGIEYLKLVEPLTNPADGKDAFHLIIPTAPGFGLSPAPRQPGWTAKKTAAAIALLLNQFGYDRFAIHGTDMGSDVAAQLDVLTNGRAIGLHLGTDLDSVIAVASFMGGDLSQNPTLTAEQKERAGALLAKVADRNGYIAIQSTRPKTLGYALNDSPIGQLAWIAEKFEAWTNPNKATIEAAVDIDQFLTNVSLYWYGGGGSASANALWEAFKAMGWAPPSATPRGVAVFNASDLVRPLFDPQQQIGHWSEFAAGGHFPAMEEPALLAGDLQKFFR</sequence>
<dbReference type="EMBL" id="LAJE02000325">
    <property type="protein sequence ID" value="OEO29120.1"/>
    <property type="molecule type" value="Genomic_DNA"/>
</dbReference>
<dbReference type="InterPro" id="IPR029058">
    <property type="entry name" value="AB_hydrolase_fold"/>
</dbReference>
<dbReference type="GO" id="GO:0097176">
    <property type="term" value="P:epoxide metabolic process"/>
    <property type="evidence" value="ECO:0007669"/>
    <property type="project" value="TreeGrafter"/>
</dbReference>
<protein>
    <recommendedName>
        <fullName evidence="4">Epoxide hydrolase N-terminal domain-containing protein</fullName>
    </recommendedName>
</protein>
<evidence type="ECO:0000256" key="1">
    <source>
        <dbReference type="ARBA" id="ARBA00010088"/>
    </source>
</evidence>
<dbReference type="PANTHER" id="PTHR21661:SF35">
    <property type="entry name" value="EPOXIDE HYDROLASE"/>
    <property type="match status" value="1"/>
</dbReference>
<accession>A0A1E5XKI9</accession>
<dbReference type="AlphaFoldDB" id="A0A1E5XKI9"/>